<comment type="catalytic activity">
    <reaction evidence="4">
        <text>a very long-chain fatty acid + ATP + CoA = a very long-chain fatty acyl-CoA + AMP + diphosphate</text>
        <dbReference type="Rhea" id="RHEA:54536"/>
        <dbReference type="ChEBI" id="CHEBI:30616"/>
        <dbReference type="ChEBI" id="CHEBI:33019"/>
        <dbReference type="ChEBI" id="CHEBI:57287"/>
        <dbReference type="ChEBI" id="CHEBI:58950"/>
        <dbReference type="ChEBI" id="CHEBI:138261"/>
        <dbReference type="ChEBI" id="CHEBI:456215"/>
    </reaction>
    <physiologicalReaction direction="left-to-right" evidence="4">
        <dbReference type="Rhea" id="RHEA:54537"/>
    </physiologicalReaction>
</comment>
<comment type="similarity">
    <text evidence="1">Belongs to the ATP-dependent AMP-binding enzyme family.</text>
</comment>
<reference evidence="8" key="2">
    <citation type="submission" date="2004-02" db="EMBL/GenBank/DDBJ databases">
        <authorList>
            <consortium name="Genoscope"/>
            <consortium name="Whitehead Institute Centre for Genome Research"/>
        </authorList>
    </citation>
    <scope>NUCLEOTIDE SEQUENCE</scope>
</reference>
<dbReference type="SUPFAM" id="SSF56801">
    <property type="entry name" value="Acetyl-CoA synthetase-like"/>
    <property type="match status" value="1"/>
</dbReference>
<dbReference type="Gene3D" id="3.40.50.12780">
    <property type="entry name" value="N-terminal domain of ligase-like"/>
    <property type="match status" value="2"/>
</dbReference>
<accession>Q4RHG9</accession>
<feature type="domain" description="AMP-dependent synthetase/ligase" evidence="7">
    <location>
        <begin position="51"/>
        <end position="268"/>
    </location>
</feature>
<dbReference type="InterPro" id="IPR020845">
    <property type="entry name" value="AMP-binding_CS"/>
</dbReference>
<name>Q4RHG9_TETNG</name>
<dbReference type="InterPro" id="IPR000873">
    <property type="entry name" value="AMP-dep_synth/lig_dom"/>
</dbReference>
<proteinExistence type="inferred from homology"/>
<dbReference type="OrthoDB" id="288590at2759"/>
<comment type="caution">
    <text evidence="8">The sequence shown here is derived from an EMBL/GenBank/DDBJ whole genome shotgun (WGS) entry which is preliminary data.</text>
</comment>
<dbReference type="GO" id="GO:0044539">
    <property type="term" value="P:long-chain fatty acid import into cell"/>
    <property type="evidence" value="ECO:0007669"/>
    <property type="project" value="TreeGrafter"/>
</dbReference>
<dbReference type="EMBL" id="CAAE01015050">
    <property type="protein sequence ID" value="CAG12163.1"/>
    <property type="molecule type" value="Genomic_DNA"/>
</dbReference>
<protein>
    <recommendedName>
        <fullName evidence="5">Long-chain-fatty-acid--CoA ligase</fullName>
    </recommendedName>
</protein>
<dbReference type="InterPro" id="IPR042099">
    <property type="entry name" value="ANL_N_sf"/>
</dbReference>
<dbReference type="KEGG" id="tng:GSTEN00034356G001"/>
<dbReference type="PANTHER" id="PTHR43107:SF7">
    <property type="entry name" value="LONG-CHAIN FATTY ACID TRANSPORT PROTEIN 1"/>
    <property type="match status" value="1"/>
</dbReference>
<gene>
    <name evidence="8" type="ORF">GSTENG00034356001</name>
</gene>
<dbReference type="GO" id="GO:0005789">
    <property type="term" value="C:endoplasmic reticulum membrane"/>
    <property type="evidence" value="ECO:0007669"/>
    <property type="project" value="TreeGrafter"/>
</dbReference>
<evidence type="ECO:0000256" key="6">
    <source>
        <dbReference type="ARBA" id="ARBA00048666"/>
    </source>
</evidence>
<evidence type="ECO:0000259" key="7">
    <source>
        <dbReference type="Pfam" id="PF00501"/>
    </source>
</evidence>
<feature type="non-terminal residue" evidence="8">
    <location>
        <position position="1"/>
    </location>
</feature>
<dbReference type="AlphaFoldDB" id="Q4RHG9"/>
<evidence type="ECO:0000313" key="8">
    <source>
        <dbReference type="EMBL" id="CAG12163.1"/>
    </source>
</evidence>
<dbReference type="GO" id="GO:0005886">
    <property type="term" value="C:plasma membrane"/>
    <property type="evidence" value="ECO:0007669"/>
    <property type="project" value="TreeGrafter"/>
</dbReference>
<evidence type="ECO:0000256" key="5">
    <source>
        <dbReference type="ARBA" id="ARBA00041297"/>
    </source>
</evidence>
<evidence type="ECO:0000256" key="3">
    <source>
        <dbReference type="ARBA" id="ARBA00023098"/>
    </source>
</evidence>
<dbReference type="GO" id="GO:0005743">
    <property type="term" value="C:mitochondrial inner membrane"/>
    <property type="evidence" value="ECO:0007669"/>
    <property type="project" value="TreeGrafter"/>
</dbReference>
<evidence type="ECO:0000256" key="2">
    <source>
        <dbReference type="ARBA" id="ARBA00022598"/>
    </source>
</evidence>
<keyword evidence="2" id="KW-0436">Ligase</keyword>
<reference evidence="8" key="1">
    <citation type="journal article" date="2004" name="Nature">
        <title>Genome duplication in the teleost fish Tetraodon nigroviridis reveals the early vertebrate proto-karyotype.</title>
        <authorList>
            <person name="Jaillon O."/>
            <person name="Aury J.-M."/>
            <person name="Brunet F."/>
            <person name="Petit J.-L."/>
            <person name="Stange-Thomann N."/>
            <person name="Mauceli E."/>
            <person name="Bouneau L."/>
            <person name="Fischer C."/>
            <person name="Ozouf-Costaz C."/>
            <person name="Bernot A."/>
            <person name="Nicaud S."/>
            <person name="Jaffe D."/>
            <person name="Fisher S."/>
            <person name="Lutfalla G."/>
            <person name="Dossat C."/>
            <person name="Segurens B."/>
            <person name="Dasilva C."/>
            <person name="Salanoubat M."/>
            <person name="Levy M."/>
            <person name="Boudet N."/>
            <person name="Castellano S."/>
            <person name="Anthouard V."/>
            <person name="Jubin C."/>
            <person name="Castelli V."/>
            <person name="Katinka M."/>
            <person name="Vacherie B."/>
            <person name="Biemont C."/>
            <person name="Skalli Z."/>
            <person name="Cattolico L."/>
            <person name="Poulain J."/>
            <person name="De Berardinis V."/>
            <person name="Cruaud C."/>
            <person name="Duprat S."/>
            <person name="Brottier P."/>
            <person name="Coutanceau J.-P."/>
            <person name="Gouzy J."/>
            <person name="Parra G."/>
            <person name="Lardier G."/>
            <person name="Chapple C."/>
            <person name="McKernan K.J."/>
            <person name="McEwan P."/>
            <person name="Bosak S."/>
            <person name="Kellis M."/>
            <person name="Volff J.-N."/>
            <person name="Guigo R."/>
            <person name="Zody M.C."/>
            <person name="Mesirov J."/>
            <person name="Lindblad-Toh K."/>
            <person name="Birren B."/>
            <person name="Nusbaum C."/>
            <person name="Kahn D."/>
            <person name="Robinson-Rechavi M."/>
            <person name="Laudet V."/>
            <person name="Schachter V."/>
            <person name="Quetier F."/>
            <person name="Saurin W."/>
            <person name="Scarpelli C."/>
            <person name="Wincker P."/>
            <person name="Lander E.S."/>
            <person name="Weissenbach J."/>
            <person name="Roest Crollius H."/>
        </authorList>
    </citation>
    <scope>NUCLEOTIDE SEQUENCE [LARGE SCALE GENOMIC DNA]</scope>
</reference>
<evidence type="ECO:0000256" key="1">
    <source>
        <dbReference type="ARBA" id="ARBA00006432"/>
    </source>
</evidence>
<dbReference type="GO" id="GO:0005324">
    <property type="term" value="F:long-chain fatty acid transmembrane transporter activity"/>
    <property type="evidence" value="ECO:0007669"/>
    <property type="project" value="TreeGrafter"/>
</dbReference>
<dbReference type="PANTHER" id="PTHR43107">
    <property type="entry name" value="LONG-CHAIN FATTY ACID TRANSPORT PROTEIN"/>
    <property type="match status" value="1"/>
</dbReference>
<keyword evidence="3" id="KW-0443">Lipid metabolism</keyword>
<organism evidence="8">
    <name type="scientific">Tetraodon nigroviridis</name>
    <name type="common">Spotted green pufferfish</name>
    <name type="synonym">Chelonodon nigroviridis</name>
    <dbReference type="NCBI Taxonomy" id="99883"/>
    <lineage>
        <taxon>Eukaryota</taxon>
        <taxon>Metazoa</taxon>
        <taxon>Chordata</taxon>
        <taxon>Craniata</taxon>
        <taxon>Vertebrata</taxon>
        <taxon>Euteleostomi</taxon>
        <taxon>Actinopterygii</taxon>
        <taxon>Neopterygii</taxon>
        <taxon>Teleostei</taxon>
        <taxon>Neoteleostei</taxon>
        <taxon>Acanthomorphata</taxon>
        <taxon>Eupercaria</taxon>
        <taxon>Tetraodontiformes</taxon>
        <taxon>Tetradontoidea</taxon>
        <taxon>Tetraodontidae</taxon>
        <taxon>Tetraodon</taxon>
    </lineage>
</organism>
<dbReference type="Pfam" id="PF00501">
    <property type="entry name" value="AMP-binding"/>
    <property type="match status" value="1"/>
</dbReference>
<feature type="non-terminal residue" evidence="8">
    <location>
        <position position="612"/>
    </location>
</feature>
<sequence length="612" mass="67282">LGVYLGTKTWKYFYIAARTAKRDLNGLHVLLRVKLSLWRYMRSGSNILSIFAQTVKKHPNKPALIYEATGETWTFTQLDELSNAVAHWARAQGWVPGDVVALFMESRPLQVALWLGLAKVGVEAALINFNLRHDSLLHCLGVSGSRAIVFGAELAEAMLEIGTSFRQSMVPFCTGSIGADVLASLGAQPLDPLLASAPRDPPAPSGAPKGMNDRLFYIYTSGTTGLPKAAIVVHSRYYRIAAFGYFAFGMRPSDIIYDCLPLYHSAGGAVHWGDLPIPPLSASASIRKRSQSPTGCGKRLAPERLGGFHRAFRVAQIGEFYGATECNCSIANMDGKVGACGFNSRILPYVYPIRLVRVDEDSMELVRDSRGLCVPCRPGEPGLLVGRINQEDPLRRFDGYANPEATRKKIAHNVFRKNDSAYISGDVLVMDELGYMYFRDRGGDTFRWRGENVSTTEVEGILSSLLEQTDVAVYGVTVPGVEGKAGMAAIADTTGSFDCNSFLQKIQRALPSYARPVFLRISPRVDTTGVLTVVTSLLSFPSDKSVKIIHQYLVSRVCTRSCTGTFKIQKTRLQREGYDPRLTTDQIYVLNARAVRYEAVDDELYAAIADGR</sequence>
<dbReference type="GO" id="GO:0001579">
    <property type="term" value="P:medium-chain fatty acid transport"/>
    <property type="evidence" value="ECO:0007669"/>
    <property type="project" value="TreeGrafter"/>
</dbReference>
<dbReference type="GO" id="GO:0090434">
    <property type="term" value="F:oleoyl-CoA ligase activity"/>
    <property type="evidence" value="ECO:0007669"/>
    <property type="project" value="TreeGrafter"/>
</dbReference>
<comment type="catalytic activity">
    <reaction evidence="6">
        <text>tetracosanoate + ATP + CoA = tetracosanoyl-CoA + AMP + diphosphate</text>
        <dbReference type="Rhea" id="RHEA:33639"/>
        <dbReference type="ChEBI" id="CHEBI:30616"/>
        <dbReference type="ChEBI" id="CHEBI:31014"/>
        <dbReference type="ChEBI" id="CHEBI:33019"/>
        <dbReference type="ChEBI" id="CHEBI:57287"/>
        <dbReference type="ChEBI" id="CHEBI:65052"/>
        <dbReference type="ChEBI" id="CHEBI:456215"/>
    </reaction>
    <physiologicalReaction direction="left-to-right" evidence="6">
        <dbReference type="Rhea" id="RHEA:33640"/>
    </physiologicalReaction>
</comment>
<dbReference type="PROSITE" id="PS00455">
    <property type="entry name" value="AMP_BINDING"/>
    <property type="match status" value="1"/>
</dbReference>
<evidence type="ECO:0000256" key="4">
    <source>
        <dbReference type="ARBA" id="ARBA00036527"/>
    </source>
</evidence>